<dbReference type="InterPro" id="IPR015342">
    <property type="entry name" value="PEX1-N_C-lobe"/>
</dbReference>
<dbReference type="InterPro" id="IPR029067">
    <property type="entry name" value="CDC48_domain_2-like_sf"/>
</dbReference>
<sequence length="1046" mass="116910">MTSDSDNQLRFRSLHIRTSNEIKGNFIRLPSHIVQTLENTGVIIQEFGISILQNGKNVLHVGWDGYESQSYMSGQATVEINPVLAQSVGIPIGSAIDITVGRYGSSRMAEEVYVEPETSDDWEIIETHSQFFQEEMLHQTRIVAIDETLFCYVDNVTCRFKIKKIIPESLRSARINNGSLIAVAPRVAASRVQKAPAHSRTLSTTTSVDQLNRPDVAIKRSMYNFTGMNDQNMRISVNSSEIKSQFSFVSILQNALDIKHQGKYGKQETNLKITRKIAVAVEGRDDIPKGHVAMTPIVWDALWFQAQNGYKVVIEFLKEEKSDTAASQIMVVLRPFAKSDKAKPIARTNKQKESRASQEEKTMPQAVLDIIQKFKDGPLTDKMALQKEQLFLEIVDENTGRHIPYVRCVKPKDLKWSFRAAHEANVSILSVPHQHGGLDITRIDDFLPNEVTKQIMEHLLMPVTASSAVVLTAGTGMGKTTVLKELALELSNHARYVNYTDCNTLSDIENLGKMKQFIQELCSQCYWHRPSIILLDNAETLFPSNKTDDPQQQALQQSGGITAAKLALYFINLVESISKKSSEAIRVVLTAPDKSQLNNLLYNKHFICQSFKKSSPSVDERGKMIQFFIKNLDDKLQLSNQVQYRDIALETDCYSPLDLRILVDKLFHQSITKMDPKGGSIVLDKETYMDTLRTFSPTSLRGVKLTRSTGVNWNNIGALKGPKRVLLETLEWPTKYAPIFQNCPLQLRSGILLYGFPGCGKTMLASAVAQQCGLNFITVNGPEILNKYIGASEQNVRELFERAQSVKPCILFFDEFDSIAPKRGHDSTGVTDRIVNQLLTQMDGVEGRDGVYVLAATSRPDLIDSALLRPGRIDKSVLCNIPDHNDRLDILQMITSSGQMTLKPGTDLGPIASQTAGYSGADLHGLCYNAYLKSVHRELQSQDTVQDSKSKMSQVEYSVINAKNDDILPNLSDEKQDQRSKTSRTAKNIAISLQDLIEACQETKPSISTSEYKKLHAVYVKFQSDREGDMIGNESSSEVGTRTSLM</sequence>
<dbReference type="SUPFAM" id="SSF50692">
    <property type="entry name" value="ADC-like"/>
    <property type="match status" value="1"/>
</dbReference>
<evidence type="ECO:0000256" key="2">
    <source>
        <dbReference type="ARBA" id="ARBA00006914"/>
    </source>
</evidence>
<proteinExistence type="inferred from homology"/>
<evidence type="ECO:0000256" key="11">
    <source>
        <dbReference type="ARBA" id="ARBA00034532"/>
    </source>
</evidence>
<name>A0A7G3ZM51_9SACH</name>
<evidence type="ECO:0000256" key="1">
    <source>
        <dbReference type="ARBA" id="ARBA00004370"/>
    </source>
</evidence>
<dbReference type="Pfam" id="PF09262">
    <property type="entry name" value="PEX-1N"/>
    <property type="match status" value="1"/>
</dbReference>
<keyword evidence="3" id="KW-0813">Transport</keyword>
<comment type="catalytic activity">
    <reaction evidence="12">
        <text>ATP + H2O = ADP + phosphate + H(+)</text>
        <dbReference type="Rhea" id="RHEA:13065"/>
        <dbReference type="ChEBI" id="CHEBI:15377"/>
        <dbReference type="ChEBI" id="CHEBI:15378"/>
        <dbReference type="ChEBI" id="CHEBI:30616"/>
        <dbReference type="ChEBI" id="CHEBI:43474"/>
        <dbReference type="ChEBI" id="CHEBI:456216"/>
    </reaction>
    <physiologicalReaction direction="left-to-right" evidence="12">
        <dbReference type="Rhea" id="RHEA:13066"/>
    </physiologicalReaction>
</comment>
<dbReference type="InterPro" id="IPR003960">
    <property type="entry name" value="ATPase_AAA_CS"/>
</dbReference>
<accession>A0A7G3ZM51</accession>
<dbReference type="FunFam" id="3.40.50.300:FF:000149">
    <property type="entry name" value="Nuclear valosin-containing protein-like"/>
    <property type="match status" value="1"/>
</dbReference>
<dbReference type="Gene3D" id="1.10.8.60">
    <property type="match status" value="1"/>
</dbReference>
<evidence type="ECO:0000256" key="8">
    <source>
        <dbReference type="ARBA" id="ARBA00022927"/>
    </source>
</evidence>
<dbReference type="Pfam" id="PF17862">
    <property type="entry name" value="AAA_lid_3"/>
    <property type="match status" value="1"/>
</dbReference>
<reference evidence="14 15" key="1">
    <citation type="submission" date="2020-06" db="EMBL/GenBank/DDBJ databases">
        <title>The yeast mating-type switching endonuclease HO is a domesticated member of an unorthodox homing genetic element family.</title>
        <authorList>
            <person name="Coughlan A.Y."/>
            <person name="Lombardi L."/>
            <person name="Braun-Galleani S."/>
            <person name="Martos A.R."/>
            <person name="Galeote V."/>
            <person name="Bigey F."/>
            <person name="Dequin S."/>
            <person name="Byrne K.P."/>
            <person name="Wolfe K.H."/>
        </authorList>
    </citation>
    <scope>NUCLEOTIDE SEQUENCE [LARGE SCALE GENOMIC DNA]</scope>
    <source>
        <strain evidence="14 15">CBS764</strain>
    </source>
</reference>
<dbReference type="InterPro" id="IPR003593">
    <property type="entry name" value="AAA+_ATPase"/>
</dbReference>
<organism evidence="14 15">
    <name type="scientific">Torulaspora globosa</name>
    <dbReference type="NCBI Taxonomy" id="48254"/>
    <lineage>
        <taxon>Eukaryota</taxon>
        <taxon>Fungi</taxon>
        <taxon>Dikarya</taxon>
        <taxon>Ascomycota</taxon>
        <taxon>Saccharomycotina</taxon>
        <taxon>Saccharomycetes</taxon>
        <taxon>Saccharomycetales</taxon>
        <taxon>Saccharomycetaceae</taxon>
        <taxon>Torulaspora</taxon>
    </lineage>
</organism>
<evidence type="ECO:0000256" key="12">
    <source>
        <dbReference type="ARBA" id="ARBA00048778"/>
    </source>
</evidence>
<gene>
    <name evidence="14" type="ORF">HG536_0G04490</name>
</gene>
<dbReference type="Gene3D" id="3.10.330.10">
    <property type="match status" value="1"/>
</dbReference>
<dbReference type="Proteomes" id="UP000515788">
    <property type="component" value="Chromosome 7"/>
</dbReference>
<dbReference type="GO" id="GO:0005524">
    <property type="term" value="F:ATP binding"/>
    <property type="evidence" value="ECO:0007669"/>
    <property type="project" value="UniProtKB-KW"/>
</dbReference>
<dbReference type="PROSITE" id="PS00674">
    <property type="entry name" value="AAA"/>
    <property type="match status" value="1"/>
</dbReference>
<dbReference type="InterPro" id="IPR050168">
    <property type="entry name" value="AAA_ATPase_domain"/>
</dbReference>
<evidence type="ECO:0000256" key="7">
    <source>
        <dbReference type="ARBA" id="ARBA00022840"/>
    </source>
</evidence>
<feature type="domain" description="AAA+ ATPase" evidence="13">
    <location>
        <begin position="465"/>
        <end position="648"/>
    </location>
</feature>
<keyword evidence="9" id="KW-0472">Membrane</keyword>
<dbReference type="SUPFAM" id="SSF54585">
    <property type="entry name" value="Cdc48 domain 2-like"/>
    <property type="match status" value="1"/>
</dbReference>
<dbReference type="Pfam" id="PF00004">
    <property type="entry name" value="AAA"/>
    <property type="match status" value="2"/>
</dbReference>
<dbReference type="Gene3D" id="3.40.50.300">
    <property type="entry name" value="P-loop containing nucleotide triphosphate hydrolases"/>
    <property type="match status" value="2"/>
</dbReference>
<keyword evidence="6" id="KW-0378">Hydrolase</keyword>
<dbReference type="SUPFAM" id="SSF52540">
    <property type="entry name" value="P-loop containing nucleoside triphosphate hydrolases"/>
    <property type="match status" value="2"/>
</dbReference>
<dbReference type="EMBL" id="CP059252">
    <property type="protein sequence ID" value="QLL34587.1"/>
    <property type="molecule type" value="Genomic_DNA"/>
</dbReference>
<evidence type="ECO:0000256" key="10">
    <source>
        <dbReference type="ARBA" id="ARBA00032509"/>
    </source>
</evidence>
<evidence type="ECO:0000256" key="3">
    <source>
        <dbReference type="ARBA" id="ARBA00022448"/>
    </source>
</evidence>
<dbReference type="GO" id="GO:0005829">
    <property type="term" value="C:cytosol"/>
    <property type="evidence" value="ECO:0007669"/>
    <property type="project" value="TreeGrafter"/>
</dbReference>
<evidence type="ECO:0000256" key="9">
    <source>
        <dbReference type="ARBA" id="ARBA00023136"/>
    </source>
</evidence>
<dbReference type="CDD" id="cd19526">
    <property type="entry name" value="RecA-like_PEX1_r2"/>
    <property type="match status" value="1"/>
</dbReference>
<keyword evidence="7" id="KW-0067">ATP-binding</keyword>
<keyword evidence="5" id="KW-0547">Nucleotide-binding</keyword>
<dbReference type="GO" id="GO:0016887">
    <property type="term" value="F:ATP hydrolysis activity"/>
    <property type="evidence" value="ECO:0007669"/>
    <property type="project" value="InterPro"/>
</dbReference>
<evidence type="ECO:0000313" key="14">
    <source>
        <dbReference type="EMBL" id="QLL34587.1"/>
    </source>
</evidence>
<evidence type="ECO:0000256" key="4">
    <source>
        <dbReference type="ARBA" id="ARBA00022593"/>
    </source>
</evidence>
<dbReference type="InterPro" id="IPR003959">
    <property type="entry name" value="ATPase_AAA_core"/>
</dbReference>
<evidence type="ECO:0000259" key="13">
    <source>
        <dbReference type="SMART" id="SM00382"/>
    </source>
</evidence>
<protein>
    <recommendedName>
        <fullName evidence="11">Peroxisomal ATPase PEX1</fullName>
    </recommendedName>
    <alternativeName>
        <fullName evidence="10">Peroxin-1</fullName>
    </alternativeName>
</protein>
<feature type="domain" description="AAA+ ATPase" evidence="13">
    <location>
        <begin position="747"/>
        <end position="883"/>
    </location>
</feature>
<dbReference type="AlphaFoldDB" id="A0A7G3ZM51"/>
<evidence type="ECO:0000256" key="5">
    <source>
        <dbReference type="ARBA" id="ARBA00022741"/>
    </source>
</evidence>
<dbReference type="KEGG" id="tgb:HG536_0G04490"/>
<dbReference type="GeneID" id="59327828"/>
<dbReference type="InterPro" id="IPR027417">
    <property type="entry name" value="P-loop_NTPase"/>
</dbReference>
<dbReference type="OrthoDB" id="2187at2759"/>
<keyword evidence="4" id="KW-0962">Peroxisome biogenesis</keyword>
<dbReference type="InterPro" id="IPR041569">
    <property type="entry name" value="AAA_lid_3"/>
</dbReference>
<comment type="subcellular location">
    <subcellularLocation>
        <location evidence="1">Membrane</location>
    </subcellularLocation>
</comment>
<comment type="similarity">
    <text evidence="2">Belongs to the AAA ATPase family.</text>
</comment>
<evidence type="ECO:0000313" key="15">
    <source>
        <dbReference type="Proteomes" id="UP000515788"/>
    </source>
</evidence>
<dbReference type="SMART" id="SM00382">
    <property type="entry name" value="AAA"/>
    <property type="match status" value="2"/>
</dbReference>
<evidence type="ECO:0000256" key="6">
    <source>
        <dbReference type="ARBA" id="ARBA00022801"/>
    </source>
</evidence>
<keyword evidence="8" id="KW-0653">Protein transport</keyword>
<dbReference type="PANTHER" id="PTHR23077">
    <property type="entry name" value="AAA-FAMILY ATPASE"/>
    <property type="match status" value="1"/>
</dbReference>
<dbReference type="PANTHER" id="PTHR23077:SF12">
    <property type="entry name" value="PEROXISOMAL ATPASE PEX1"/>
    <property type="match status" value="1"/>
</dbReference>
<dbReference type="GO" id="GO:0016558">
    <property type="term" value="P:protein import into peroxisome matrix"/>
    <property type="evidence" value="ECO:0007669"/>
    <property type="project" value="TreeGrafter"/>
</dbReference>
<dbReference type="RefSeq" id="XP_037141261.1">
    <property type="nucleotide sequence ID" value="XM_037285365.1"/>
</dbReference>
<dbReference type="GO" id="GO:0005778">
    <property type="term" value="C:peroxisomal membrane"/>
    <property type="evidence" value="ECO:0007669"/>
    <property type="project" value="TreeGrafter"/>
</dbReference>
<dbReference type="InterPro" id="IPR009010">
    <property type="entry name" value="Asp_de-COase-like_dom_sf"/>
</dbReference>
<keyword evidence="15" id="KW-1185">Reference proteome</keyword>